<feature type="region of interest" description="Disordered" evidence="1">
    <location>
        <begin position="112"/>
        <end position="186"/>
    </location>
</feature>
<feature type="compositionally biased region" description="Low complexity" evidence="1">
    <location>
        <begin position="166"/>
        <end position="181"/>
    </location>
</feature>
<accession>A0A7S4AEH3</accession>
<dbReference type="SUPFAM" id="SSF143503">
    <property type="entry name" value="PUG domain-like"/>
    <property type="match status" value="1"/>
</dbReference>
<feature type="compositionally biased region" description="Low complexity" evidence="1">
    <location>
        <begin position="137"/>
        <end position="158"/>
    </location>
</feature>
<dbReference type="InterPro" id="IPR037140">
    <property type="entry name" value="VHL_beta_dom_sf"/>
</dbReference>
<dbReference type="EMBL" id="HBIX01007412">
    <property type="protein sequence ID" value="CAE0713032.1"/>
    <property type="molecule type" value="Transcribed_RNA"/>
</dbReference>
<dbReference type="InterPro" id="IPR036208">
    <property type="entry name" value="VHL_sf"/>
</dbReference>
<dbReference type="AlphaFoldDB" id="A0A7S4AEH3"/>
<protein>
    <recommendedName>
        <fullName evidence="2">von Hippel-Lindau disease tumour suppressor beta domain-containing protein</fullName>
    </recommendedName>
</protein>
<evidence type="ECO:0000313" key="3">
    <source>
        <dbReference type="EMBL" id="CAE0713032.1"/>
    </source>
</evidence>
<dbReference type="SUPFAM" id="SSF49468">
    <property type="entry name" value="VHL"/>
    <property type="match status" value="1"/>
</dbReference>
<dbReference type="CDD" id="cd09212">
    <property type="entry name" value="PUB"/>
    <property type="match status" value="1"/>
</dbReference>
<evidence type="ECO:0000259" key="2">
    <source>
        <dbReference type="Pfam" id="PF01847"/>
    </source>
</evidence>
<dbReference type="Gene3D" id="2.60.40.780">
    <property type="entry name" value="von Hippel-Lindau disease tumour suppressor, beta domain"/>
    <property type="match status" value="1"/>
</dbReference>
<evidence type="ECO:0000256" key="1">
    <source>
        <dbReference type="SAM" id="MobiDB-lite"/>
    </source>
</evidence>
<dbReference type="InterPro" id="IPR024053">
    <property type="entry name" value="VHL_beta_dom"/>
</dbReference>
<dbReference type="Gene3D" id="1.20.58.2190">
    <property type="match status" value="1"/>
</dbReference>
<organism evidence="3">
    <name type="scientific">Pseudo-nitzschia australis</name>
    <dbReference type="NCBI Taxonomy" id="44445"/>
    <lineage>
        <taxon>Eukaryota</taxon>
        <taxon>Sar</taxon>
        <taxon>Stramenopiles</taxon>
        <taxon>Ochrophyta</taxon>
        <taxon>Bacillariophyta</taxon>
        <taxon>Bacillariophyceae</taxon>
        <taxon>Bacillariophycidae</taxon>
        <taxon>Bacillariales</taxon>
        <taxon>Bacillariaceae</taxon>
        <taxon>Pseudo-nitzschia</taxon>
    </lineage>
</organism>
<feature type="compositionally biased region" description="Basic and acidic residues" evidence="1">
    <location>
        <begin position="124"/>
        <end position="136"/>
    </location>
</feature>
<name>A0A7S4AEH3_9STRA</name>
<dbReference type="InterPro" id="IPR036339">
    <property type="entry name" value="PUB-like_dom_sf"/>
</dbReference>
<gene>
    <name evidence="3" type="ORF">PAUS00366_LOCUS5784</name>
</gene>
<dbReference type="Pfam" id="PF01847">
    <property type="entry name" value="VHL"/>
    <property type="match status" value="1"/>
</dbReference>
<feature type="domain" description="von Hippel-Lindau disease tumour suppressor beta" evidence="2">
    <location>
        <begin position="239"/>
        <end position="299"/>
    </location>
</feature>
<reference evidence="3" key="1">
    <citation type="submission" date="2021-01" db="EMBL/GenBank/DDBJ databases">
        <authorList>
            <person name="Corre E."/>
            <person name="Pelletier E."/>
            <person name="Niang G."/>
            <person name="Scheremetjew M."/>
            <person name="Finn R."/>
            <person name="Kale V."/>
            <person name="Holt S."/>
            <person name="Cochrane G."/>
            <person name="Meng A."/>
            <person name="Brown T."/>
            <person name="Cohen L."/>
        </authorList>
    </citation>
    <scope>NUCLEOTIDE SEQUENCE</scope>
    <source>
        <strain evidence="3">10249 10 AB</strain>
    </source>
</reference>
<proteinExistence type="predicted"/>
<sequence length="510" mass="56608">MYNSDSSNEAGDFDASFVANGVEVDVDVGVGVDGGGVYSAFVDSDADSVPSSGWWSLPQPLSQPLSWIVNQSSRFILWDADAWMGRILVTVAIVILWDAYAYASVKRKQQQQKEQQGQYARSESSSHDDDGEKKESFATTRTTTVSSPPSNTSSKITTAAKQKPRTSTTATVTPTTTTTTTAHQTRPKIKAISNQHPGMEGFAHWYEVETSLYRIYTLAHRDPSIPTVPPYVPHSHRGNVSIELHVTNNTDRTINVFWVDYKGNYVPKGNIPRRNGVWTQTTWIDHPWVFEDADTSTPYLYYVPYRAIPTIPAAPTIGSDETIGLHKFALVSSSNNQEHPFHIGIQDVVMPYPGITQLCKPLDAIYWTLNHMSRTNVTGNNAAQTLLPDLDTLQLYLINVLKHPGCVKYRQLRIASPRFRSIWASPLRGVLLAIGFVEVGPCAELGCHDQALSSERVQEVALLSYLLNEWKREETEISTLNEQLQQQIHQPNGAIDGFGRAGFGRAGTNN</sequence>